<dbReference type="WBParaSite" id="PS1159_v2.g15324.t1">
    <property type="protein sequence ID" value="PS1159_v2.g15324.t1"/>
    <property type="gene ID" value="PS1159_v2.g15324"/>
</dbReference>
<proteinExistence type="predicted"/>
<dbReference type="Proteomes" id="UP000887580">
    <property type="component" value="Unplaced"/>
</dbReference>
<evidence type="ECO:0000313" key="2">
    <source>
        <dbReference type="WBParaSite" id="PS1159_v2.g15324.t1"/>
    </source>
</evidence>
<protein>
    <submittedName>
        <fullName evidence="2">AB hydrolase-1 domain-containing protein</fullName>
    </submittedName>
</protein>
<name>A0AC35FA32_9BILA</name>
<organism evidence="1 2">
    <name type="scientific">Panagrolaimus sp. PS1159</name>
    <dbReference type="NCBI Taxonomy" id="55785"/>
    <lineage>
        <taxon>Eukaryota</taxon>
        <taxon>Metazoa</taxon>
        <taxon>Ecdysozoa</taxon>
        <taxon>Nematoda</taxon>
        <taxon>Chromadorea</taxon>
        <taxon>Rhabditida</taxon>
        <taxon>Tylenchina</taxon>
        <taxon>Panagrolaimomorpha</taxon>
        <taxon>Panagrolaimoidea</taxon>
        <taxon>Panagrolaimidae</taxon>
        <taxon>Panagrolaimus</taxon>
    </lineage>
</organism>
<sequence length="241" mass="27866">MIIPRVVAIDLRGYGDSDKPEGVENYNLDEIVHDIELFIDALGYKTATVLAHDWGGATAQRLALKRPELFDRLVVMNVPHPKVFTELFKKSEQRKKSWYFFMFLCPGLPELFMRANDFENLEAIFRSKETGFCNPENFTDDDLEAWKYNYAKPGALSPPMNYNRATMLQFYPAEFPKPILQPKTLYIWGQKDGFLMNEGGDLSIKMCKDARLVKIPNASHWVQQDAHQEVNKCIEEFLNES</sequence>
<reference evidence="2" key="1">
    <citation type="submission" date="2022-11" db="UniProtKB">
        <authorList>
            <consortium name="WormBaseParasite"/>
        </authorList>
    </citation>
    <scope>IDENTIFICATION</scope>
</reference>
<accession>A0AC35FA32</accession>
<evidence type="ECO:0000313" key="1">
    <source>
        <dbReference type="Proteomes" id="UP000887580"/>
    </source>
</evidence>